<evidence type="ECO:0000256" key="1">
    <source>
        <dbReference type="SAM" id="Phobius"/>
    </source>
</evidence>
<keyword evidence="3" id="KW-1185">Reference proteome</keyword>
<proteinExistence type="predicted"/>
<reference evidence="2 3" key="2">
    <citation type="journal article" date="2010" name="Proc. Natl. Acad. Sci. U.S.A.">
        <title>Enigmatic, ultrasmall, uncultivated Archaea.</title>
        <authorList>
            <person name="Baker B.J."/>
            <person name="Comolli L.R."/>
            <person name="Dick G.J."/>
            <person name="Hauser L.J."/>
            <person name="Hyatt D."/>
            <person name="Dill B.D."/>
            <person name="Land M.L."/>
            <person name="Verberkmoes N.C."/>
            <person name="Hettich R.L."/>
            <person name="Banfield J.F."/>
        </authorList>
    </citation>
    <scope>NUCLEOTIDE SEQUENCE [LARGE SCALE GENOMIC DNA]</scope>
    <source>
        <strain evidence="2">ARMAN-2</strain>
    </source>
</reference>
<dbReference type="Proteomes" id="UP000332487">
    <property type="component" value="Unassembled WGS sequence"/>
</dbReference>
<keyword evidence="1" id="KW-0812">Transmembrane</keyword>
<protein>
    <submittedName>
        <fullName evidence="2">Uncharacterized protein</fullName>
    </submittedName>
</protein>
<feature type="transmembrane region" description="Helical" evidence="1">
    <location>
        <begin position="6"/>
        <end position="24"/>
    </location>
</feature>
<feature type="transmembrane region" description="Helical" evidence="1">
    <location>
        <begin position="142"/>
        <end position="163"/>
    </location>
</feature>
<gene>
    <name evidence="2" type="ORF">UNLARM2_0391</name>
</gene>
<evidence type="ECO:0000313" key="2">
    <source>
        <dbReference type="EMBL" id="EET89947.1"/>
    </source>
</evidence>
<evidence type="ECO:0000313" key="3">
    <source>
        <dbReference type="Proteomes" id="UP000332487"/>
    </source>
</evidence>
<keyword evidence="1" id="KW-1133">Transmembrane helix</keyword>
<feature type="transmembrane region" description="Helical" evidence="1">
    <location>
        <begin position="81"/>
        <end position="103"/>
    </location>
</feature>
<reference evidence="2 3" key="1">
    <citation type="journal article" date="2009" name="Genome Biol.">
        <title>Community-wide analysis of microbial genome sequence signatures.</title>
        <authorList>
            <person name="Dick G.J."/>
            <person name="Andersson A.F."/>
            <person name="Baker B.J."/>
            <person name="Simmons S.L."/>
            <person name="Thomas B.C."/>
            <person name="Yelton A.P."/>
            <person name="Banfield J.F."/>
        </authorList>
    </citation>
    <scope>NUCLEOTIDE SEQUENCE [LARGE SCALE GENOMIC DNA]</scope>
    <source>
        <strain evidence="2">ARMAN-2</strain>
    </source>
</reference>
<feature type="transmembrane region" description="Helical" evidence="1">
    <location>
        <begin position="217"/>
        <end position="235"/>
    </location>
</feature>
<dbReference type="EMBL" id="GG697240">
    <property type="protein sequence ID" value="EET89947.1"/>
    <property type="molecule type" value="Genomic_DNA"/>
</dbReference>
<keyword evidence="1" id="KW-0472">Membrane</keyword>
<name>C7DH45_MICA2</name>
<dbReference type="AlphaFoldDB" id="C7DH45"/>
<feature type="transmembrane region" description="Helical" evidence="1">
    <location>
        <begin position="184"/>
        <end position="211"/>
    </location>
</feature>
<feature type="transmembrane region" description="Helical" evidence="1">
    <location>
        <begin position="115"/>
        <end position="136"/>
    </location>
</feature>
<organism evidence="2 3">
    <name type="scientific">Candidatus Micrarchaeum acidiphilum ARMAN-2</name>
    <dbReference type="NCBI Taxonomy" id="425595"/>
    <lineage>
        <taxon>Archaea</taxon>
        <taxon>Candidatus Micrarchaeota</taxon>
        <taxon>Candidatus Micrarchaeia</taxon>
        <taxon>Candidatus Micrarchaeales</taxon>
        <taxon>Candidatus Micrarchaeaceae</taxon>
        <taxon>Candidatus Micrarchaeum</taxon>
    </lineage>
</organism>
<sequence length="245" mass="25824">MVLASLLGITISVAVMLLAAGLLLKKSRSGAVLAVMIGIGAMAIALVAQSIFQEIPFILILESSKSLSAASLKYVALQKEYPLAIAAFLGIMAGLWQEGAKLFAVKYRTVQDASWIGFGFAVVDIAIFVFGLLPGLSTSGTAAATGAFLLIGIVLQAPFSMIFHTSTAVFLKGGIARKKAPRNFLVTFLAHSYIDGMLIYITIATALLGFSYAAGELIVWIPSTIIALIFLAYMMRHIGSGAAQD</sequence>
<accession>C7DH45</accession>
<feature type="transmembrane region" description="Helical" evidence="1">
    <location>
        <begin position="31"/>
        <end position="52"/>
    </location>
</feature>